<accession>A0A8S5MVH9</accession>
<organism evidence="2">
    <name type="scientific">Siphoviridae sp. ctGyV19</name>
    <dbReference type="NCBI Taxonomy" id="2826225"/>
    <lineage>
        <taxon>Viruses</taxon>
        <taxon>Duplodnaviria</taxon>
        <taxon>Heunggongvirae</taxon>
        <taxon>Uroviricota</taxon>
        <taxon>Caudoviricetes</taxon>
    </lineage>
</organism>
<dbReference type="Gene3D" id="1.10.10.2910">
    <property type="match status" value="1"/>
</dbReference>
<dbReference type="Pfam" id="PF06114">
    <property type="entry name" value="Peptidase_M78"/>
    <property type="match status" value="1"/>
</dbReference>
<name>A0A8S5MVH9_9CAUD</name>
<feature type="domain" description="IrrE N-terminal-like" evidence="1">
    <location>
        <begin position="55"/>
        <end position="137"/>
    </location>
</feature>
<sequence length="240" mass="28748">MNQEQIQWRILDVFTECEVQSFPVNIFKLIEHYGYEIFEYSDQSTMKQVACMKVSEDAFRVNKRVYYNDTVAPFRRRFSLAHELGHIILCHTEPYTSRMEKEANYFASNILAPRIAIHYAQCKNATHIENRFNLSRSASKIAYEDYLQWRHAIKQYGIRRIDQCMYDHFYDDFKHCFVWHTSICPRCHVDLINQMKCSPGECEKNLRSQKCLDAVMTGRLYASMQRKIDKEYLNYNQGFY</sequence>
<evidence type="ECO:0000259" key="1">
    <source>
        <dbReference type="Pfam" id="PF06114"/>
    </source>
</evidence>
<protein>
    <submittedName>
        <fullName evidence="2">IrrE protein</fullName>
    </submittedName>
</protein>
<evidence type="ECO:0000313" key="2">
    <source>
        <dbReference type="EMBL" id="DAD86106.1"/>
    </source>
</evidence>
<proteinExistence type="predicted"/>
<dbReference type="InterPro" id="IPR010359">
    <property type="entry name" value="IrrE_HExxH"/>
</dbReference>
<dbReference type="InterPro" id="IPR052345">
    <property type="entry name" value="Rad_response_metalloprotease"/>
</dbReference>
<reference evidence="2" key="1">
    <citation type="journal article" date="2021" name="Proc. Natl. Acad. Sci. U.S.A.">
        <title>A Catalog of Tens of Thousands of Viruses from Human Metagenomes Reveals Hidden Associations with Chronic Diseases.</title>
        <authorList>
            <person name="Tisza M.J."/>
            <person name="Buck C.B."/>
        </authorList>
    </citation>
    <scope>NUCLEOTIDE SEQUENCE</scope>
    <source>
        <strain evidence="2">CtGyV19</strain>
    </source>
</reference>
<dbReference type="EMBL" id="BK014994">
    <property type="protein sequence ID" value="DAD86106.1"/>
    <property type="molecule type" value="Genomic_DNA"/>
</dbReference>
<dbReference type="PANTHER" id="PTHR43236">
    <property type="entry name" value="ANTITOXIN HIGA1"/>
    <property type="match status" value="1"/>
</dbReference>
<dbReference type="PANTHER" id="PTHR43236:SF2">
    <property type="entry name" value="BLL0069 PROTEIN"/>
    <property type="match status" value="1"/>
</dbReference>